<dbReference type="EMBL" id="BKCJ010518677">
    <property type="protein sequence ID" value="GFA94197.1"/>
    <property type="molecule type" value="Genomic_DNA"/>
</dbReference>
<dbReference type="AlphaFoldDB" id="A0A699KGW3"/>
<reference evidence="3" key="1">
    <citation type="journal article" date="2019" name="Sci. Rep.">
        <title>Draft genome of Tanacetum cinerariifolium, the natural source of mosquito coil.</title>
        <authorList>
            <person name="Yamashiro T."/>
            <person name="Shiraishi A."/>
            <person name="Satake H."/>
            <person name="Nakayama K."/>
        </authorList>
    </citation>
    <scope>NUCLEOTIDE SEQUENCE</scope>
</reference>
<comment type="caution">
    <text evidence="3">The sequence shown here is derived from an EMBL/GenBank/DDBJ whole genome shotgun (WGS) entry which is preliminary data.</text>
</comment>
<feature type="domain" description="CCHC-type" evidence="2">
    <location>
        <begin position="103"/>
        <end position="117"/>
    </location>
</feature>
<name>A0A699KGW3_TANCI</name>
<sequence>IPNEHQLKFNSITDAKSLLQAVEKRFGGNAATKKTQMNLLKQHPQLNNEDLQQIHPDDLEEMDLRWQMAMLIIRSRRFLMNTRRKFSMNGNETIGFDKSKVECYNCHKMRHFAKECRAPRSQETKYKEGTRRTVPMETLAPYTGNSMPSKLNLSGLEEFVNEPIVSEPTIKKPIVETSEAKASADKTKVVRKNFGRPLIEDCISKSVDEAE</sequence>
<feature type="non-terminal residue" evidence="3">
    <location>
        <position position="1"/>
    </location>
</feature>
<dbReference type="Gene3D" id="4.10.60.10">
    <property type="entry name" value="Zinc finger, CCHC-type"/>
    <property type="match status" value="1"/>
</dbReference>
<organism evidence="3">
    <name type="scientific">Tanacetum cinerariifolium</name>
    <name type="common">Dalmatian daisy</name>
    <name type="synonym">Chrysanthemum cinerariifolium</name>
    <dbReference type="NCBI Taxonomy" id="118510"/>
    <lineage>
        <taxon>Eukaryota</taxon>
        <taxon>Viridiplantae</taxon>
        <taxon>Streptophyta</taxon>
        <taxon>Embryophyta</taxon>
        <taxon>Tracheophyta</taxon>
        <taxon>Spermatophyta</taxon>
        <taxon>Magnoliopsida</taxon>
        <taxon>eudicotyledons</taxon>
        <taxon>Gunneridae</taxon>
        <taxon>Pentapetalae</taxon>
        <taxon>asterids</taxon>
        <taxon>campanulids</taxon>
        <taxon>Asterales</taxon>
        <taxon>Asteraceae</taxon>
        <taxon>Asteroideae</taxon>
        <taxon>Anthemideae</taxon>
        <taxon>Anthemidinae</taxon>
        <taxon>Tanacetum</taxon>
    </lineage>
</organism>
<keyword evidence="1" id="KW-0862">Zinc</keyword>
<gene>
    <name evidence="3" type="ORF">Tci_666169</name>
</gene>
<proteinExistence type="predicted"/>
<protein>
    <submittedName>
        <fullName evidence="3">Ribonuclease H-like domain-containing protein</fullName>
    </submittedName>
</protein>
<keyword evidence="1" id="KW-0863">Zinc-finger</keyword>
<dbReference type="GO" id="GO:0003676">
    <property type="term" value="F:nucleic acid binding"/>
    <property type="evidence" value="ECO:0007669"/>
    <property type="project" value="InterPro"/>
</dbReference>
<dbReference type="SMART" id="SM00343">
    <property type="entry name" value="ZnF_C2HC"/>
    <property type="match status" value="1"/>
</dbReference>
<evidence type="ECO:0000259" key="2">
    <source>
        <dbReference type="PROSITE" id="PS50158"/>
    </source>
</evidence>
<dbReference type="InterPro" id="IPR036875">
    <property type="entry name" value="Znf_CCHC_sf"/>
</dbReference>
<keyword evidence="1" id="KW-0479">Metal-binding</keyword>
<accession>A0A699KGW3</accession>
<dbReference type="PROSITE" id="PS50158">
    <property type="entry name" value="ZF_CCHC"/>
    <property type="match status" value="1"/>
</dbReference>
<evidence type="ECO:0000313" key="3">
    <source>
        <dbReference type="EMBL" id="GFA94197.1"/>
    </source>
</evidence>
<dbReference type="SUPFAM" id="SSF57756">
    <property type="entry name" value="Retrovirus zinc finger-like domains"/>
    <property type="match status" value="1"/>
</dbReference>
<dbReference type="InterPro" id="IPR001878">
    <property type="entry name" value="Znf_CCHC"/>
</dbReference>
<evidence type="ECO:0000256" key="1">
    <source>
        <dbReference type="PROSITE-ProRule" id="PRU00047"/>
    </source>
</evidence>
<dbReference type="GO" id="GO:0008270">
    <property type="term" value="F:zinc ion binding"/>
    <property type="evidence" value="ECO:0007669"/>
    <property type="project" value="UniProtKB-KW"/>
</dbReference>